<name>A0ABP4RSA0_9ACTN</name>
<evidence type="ECO:0000259" key="7">
    <source>
        <dbReference type="PROSITE" id="PS51935"/>
    </source>
</evidence>
<evidence type="ECO:0000256" key="4">
    <source>
        <dbReference type="ARBA" id="ARBA00022807"/>
    </source>
</evidence>
<keyword evidence="6" id="KW-0732">Signal</keyword>
<comment type="similarity">
    <text evidence="1">Belongs to the peptidase C40 family.</text>
</comment>
<dbReference type="Gene3D" id="6.10.250.3150">
    <property type="match status" value="1"/>
</dbReference>
<gene>
    <name evidence="8" type="ORF">GCM10009830_00770</name>
</gene>
<feature type="coiled-coil region" evidence="5">
    <location>
        <begin position="137"/>
        <end position="185"/>
    </location>
</feature>
<protein>
    <submittedName>
        <fullName evidence="8">C40 family peptidase</fullName>
    </submittedName>
</protein>
<proteinExistence type="inferred from homology"/>
<feature type="chain" id="PRO_5045320504" evidence="6">
    <location>
        <begin position="32"/>
        <end position="322"/>
    </location>
</feature>
<dbReference type="PROSITE" id="PS51935">
    <property type="entry name" value="NLPC_P60"/>
    <property type="match status" value="1"/>
</dbReference>
<dbReference type="PANTHER" id="PTHR47359">
    <property type="entry name" value="PEPTIDOGLYCAN DL-ENDOPEPTIDASE CWLO"/>
    <property type="match status" value="1"/>
</dbReference>
<evidence type="ECO:0000313" key="9">
    <source>
        <dbReference type="Proteomes" id="UP001499851"/>
    </source>
</evidence>
<keyword evidence="4" id="KW-0788">Thiol protease</keyword>
<keyword evidence="9" id="KW-1185">Reference proteome</keyword>
<reference evidence="9" key="1">
    <citation type="journal article" date="2019" name="Int. J. Syst. Evol. Microbiol.">
        <title>The Global Catalogue of Microorganisms (GCM) 10K type strain sequencing project: providing services to taxonomists for standard genome sequencing and annotation.</title>
        <authorList>
            <consortium name="The Broad Institute Genomics Platform"/>
            <consortium name="The Broad Institute Genome Sequencing Center for Infectious Disease"/>
            <person name="Wu L."/>
            <person name="Ma J."/>
        </authorList>
    </citation>
    <scope>NUCLEOTIDE SEQUENCE [LARGE SCALE GENOMIC DNA]</scope>
    <source>
        <strain evidence="9">JCM 16001</strain>
    </source>
</reference>
<feature type="domain" description="NlpC/P60" evidence="7">
    <location>
        <begin position="206"/>
        <end position="322"/>
    </location>
</feature>
<dbReference type="Proteomes" id="UP001499851">
    <property type="component" value="Unassembled WGS sequence"/>
</dbReference>
<feature type="coiled-coil region" evidence="5">
    <location>
        <begin position="42"/>
        <end position="90"/>
    </location>
</feature>
<dbReference type="InterPro" id="IPR051794">
    <property type="entry name" value="PG_Endopeptidase_C40"/>
</dbReference>
<keyword evidence="5" id="KW-0175">Coiled coil</keyword>
<keyword evidence="3" id="KW-0378">Hydrolase</keyword>
<evidence type="ECO:0000256" key="1">
    <source>
        <dbReference type="ARBA" id="ARBA00007074"/>
    </source>
</evidence>
<evidence type="ECO:0000256" key="2">
    <source>
        <dbReference type="ARBA" id="ARBA00022670"/>
    </source>
</evidence>
<dbReference type="Pfam" id="PF00877">
    <property type="entry name" value="NLPC_P60"/>
    <property type="match status" value="1"/>
</dbReference>
<dbReference type="SUPFAM" id="SSF54001">
    <property type="entry name" value="Cysteine proteinases"/>
    <property type="match status" value="1"/>
</dbReference>
<dbReference type="EMBL" id="BAAAQF010000001">
    <property type="protein sequence ID" value="GAA1659662.1"/>
    <property type="molecule type" value="Genomic_DNA"/>
</dbReference>
<evidence type="ECO:0000256" key="3">
    <source>
        <dbReference type="ARBA" id="ARBA00022801"/>
    </source>
</evidence>
<sequence>MKQSRARRRWTSLAVTGGLIAASVGPAPAWAQQDPSEINDEIDALDEDLGAAVEEYNRLAQEADDNRELIDATRTSLDAAETDLADLRGRLADYFTATHVGQGVGDAAALLDAGSPDAFVERADRLNAANLYDFALIDELEAASTEYTAQLDLLADLQTDLEAQEAELETAAVELTERMADLEEEWATAAGEEVAEFDEFDLPRMTDDEYAVVSAALAQRGEQYVYGSAGPDTWDCSGLVMGAYAQIGVDLPHNAAAQYAQSARISRDELRPGDLVFYNDLSHMGMYIGNGLIIHAPNSSTVVKIVEVDHGNVYYGAGTILH</sequence>
<dbReference type="Gene3D" id="3.90.1720.10">
    <property type="entry name" value="endopeptidase domain like (from Nostoc punctiforme)"/>
    <property type="match status" value="1"/>
</dbReference>
<evidence type="ECO:0000313" key="8">
    <source>
        <dbReference type="EMBL" id="GAA1659662.1"/>
    </source>
</evidence>
<accession>A0ABP4RSA0</accession>
<comment type="caution">
    <text evidence="8">The sequence shown here is derived from an EMBL/GenBank/DDBJ whole genome shotgun (WGS) entry which is preliminary data.</text>
</comment>
<dbReference type="RefSeq" id="WP_344480313.1">
    <property type="nucleotide sequence ID" value="NZ_BAAAQF010000001.1"/>
</dbReference>
<dbReference type="InterPro" id="IPR038765">
    <property type="entry name" value="Papain-like_cys_pep_sf"/>
</dbReference>
<dbReference type="InterPro" id="IPR000064">
    <property type="entry name" value="NLP_P60_dom"/>
</dbReference>
<keyword evidence="2" id="KW-0645">Protease</keyword>
<evidence type="ECO:0000256" key="6">
    <source>
        <dbReference type="SAM" id="SignalP"/>
    </source>
</evidence>
<evidence type="ECO:0000256" key="5">
    <source>
        <dbReference type="SAM" id="Coils"/>
    </source>
</evidence>
<feature type="signal peptide" evidence="6">
    <location>
        <begin position="1"/>
        <end position="31"/>
    </location>
</feature>
<organism evidence="8 9">
    <name type="scientific">Glycomyces endophyticus</name>
    <dbReference type="NCBI Taxonomy" id="480996"/>
    <lineage>
        <taxon>Bacteria</taxon>
        <taxon>Bacillati</taxon>
        <taxon>Actinomycetota</taxon>
        <taxon>Actinomycetes</taxon>
        <taxon>Glycomycetales</taxon>
        <taxon>Glycomycetaceae</taxon>
        <taxon>Glycomyces</taxon>
    </lineage>
</organism>
<dbReference type="PANTHER" id="PTHR47359:SF3">
    <property type="entry name" value="NLP_P60 DOMAIN-CONTAINING PROTEIN-RELATED"/>
    <property type="match status" value="1"/>
</dbReference>